<dbReference type="InterPro" id="IPR013766">
    <property type="entry name" value="Thioredoxin_domain"/>
</dbReference>
<protein>
    <recommendedName>
        <fullName evidence="1">Thioredoxin domain-containing protein</fullName>
    </recommendedName>
</protein>
<dbReference type="GO" id="GO:0016491">
    <property type="term" value="F:oxidoreductase activity"/>
    <property type="evidence" value="ECO:0007669"/>
    <property type="project" value="InterPro"/>
</dbReference>
<evidence type="ECO:0000313" key="3">
    <source>
        <dbReference type="Proteomes" id="UP001143474"/>
    </source>
</evidence>
<dbReference type="RefSeq" id="WP_271217312.1">
    <property type="nucleotide sequence ID" value="NZ_BAAAVD010000003.1"/>
</dbReference>
<dbReference type="CDD" id="cd02966">
    <property type="entry name" value="TlpA_like_family"/>
    <property type="match status" value="1"/>
</dbReference>
<evidence type="ECO:0000313" key="2">
    <source>
        <dbReference type="EMBL" id="GLK08831.1"/>
    </source>
</evidence>
<dbReference type="Pfam" id="PF08534">
    <property type="entry name" value="Redoxin"/>
    <property type="match status" value="1"/>
</dbReference>
<sequence>MTYLVAATVLSTALTVLNLVVLLGVVARLRVLTAAGTRGREGHEAPQPVLPPGATPEAFTAVDVDGEPVDARGVRLVGFFTPHCSLCHERMPQVLEYAERGGLRREDVLAVVIGDGEETAELVAELGPVARVVAEESGGTVFRAFGVKGLPAMYLMDDQGVIRASGTDLTGFPVVVPA</sequence>
<dbReference type="InterPro" id="IPR036249">
    <property type="entry name" value="Thioredoxin-like_sf"/>
</dbReference>
<organism evidence="2 3">
    <name type="scientific">Streptosporangium carneum</name>
    <dbReference type="NCBI Taxonomy" id="47481"/>
    <lineage>
        <taxon>Bacteria</taxon>
        <taxon>Bacillati</taxon>
        <taxon>Actinomycetota</taxon>
        <taxon>Actinomycetes</taxon>
        <taxon>Streptosporangiales</taxon>
        <taxon>Streptosporangiaceae</taxon>
        <taxon>Streptosporangium</taxon>
    </lineage>
</organism>
<dbReference type="AlphaFoldDB" id="A0A9W6MC59"/>
<gene>
    <name evidence="2" type="ORF">GCM10017600_22360</name>
</gene>
<dbReference type="Gene3D" id="3.40.30.10">
    <property type="entry name" value="Glutaredoxin"/>
    <property type="match status" value="1"/>
</dbReference>
<dbReference type="InterPro" id="IPR013740">
    <property type="entry name" value="Redoxin"/>
</dbReference>
<proteinExistence type="predicted"/>
<evidence type="ECO:0000259" key="1">
    <source>
        <dbReference type="PROSITE" id="PS51352"/>
    </source>
</evidence>
<feature type="domain" description="Thioredoxin" evidence="1">
    <location>
        <begin position="50"/>
        <end position="178"/>
    </location>
</feature>
<accession>A0A9W6MC59</accession>
<reference evidence="2" key="2">
    <citation type="submission" date="2023-01" db="EMBL/GenBank/DDBJ databases">
        <authorList>
            <person name="Sun Q."/>
            <person name="Evtushenko L."/>
        </authorList>
    </citation>
    <scope>NUCLEOTIDE SEQUENCE</scope>
    <source>
        <strain evidence="2">VKM Ac-2007</strain>
    </source>
</reference>
<dbReference type="EMBL" id="BSEV01000003">
    <property type="protein sequence ID" value="GLK08831.1"/>
    <property type="molecule type" value="Genomic_DNA"/>
</dbReference>
<name>A0A9W6MC59_9ACTN</name>
<dbReference type="PROSITE" id="PS51352">
    <property type="entry name" value="THIOREDOXIN_2"/>
    <property type="match status" value="1"/>
</dbReference>
<comment type="caution">
    <text evidence="2">The sequence shown here is derived from an EMBL/GenBank/DDBJ whole genome shotgun (WGS) entry which is preliminary data.</text>
</comment>
<dbReference type="Proteomes" id="UP001143474">
    <property type="component" value="Unassembled WGS sequence"/>
</dbReference>
<keyword evidence="3" id="KW-1185">Reference proteome</keyword>
<dbReference type="SUPFAM" id="SSF52833">
    <property type="entry name" value="Thioredoxin-like"/>
    <property type="match status" value="1"/>
</dbReference>
<reference evidence="2" key="1">
    <citation type="journal article" date="2014" name="Int. J. Syst. Evol. Microbiol.">
        <title>Complete genome sequence of Corynebacterium casei LMG S-19264T (=DSM 44701T), isolated from a smear-ripened cheese.</title>
        <authorList>
            <consortium name="US DOE Joint Genome Institute (JGI-PGF)"/>
            <person name="Walter F."/>
            <person name="Albersmeier A."/>
            <person name="Kalinowski J."/>
            <person name="Ruckert C."/>
        </authorList>
    </citation>
    <scope>NUCLEOTIDE SEQUENCE</scope>
    <source>
        <strain evidence="2">VKM Ac-2007</strain>
    </source>
</reference>